<gene>
    <name evidence="2" type="ORF">ACFOMF_06540</name>
</gene>
<protein>
    <recommendedName>
        <fullName evidence="4">Phage tail protein</fullName>
    </recommendedName>
</protein>
<keyword evidence="3" id="KW-1185">Reference proteome</keyword>
<organism evidence="2 3">
    <name type="scientific">Stutzerimonas tarimensis</name>
    <dbReference type="NCBI Taxonomy" id="1507735"/>
    <lineage>
        <taxon>Bacteria</taxon>
        <taxon>Pseudomonadati</taxon>
        <taxon>Pseudomonadota</taxon>
        <taxon>Gammaproteobacteria</taxon>
        <taxon>Pseudomonadales</taxon>
        <taxon>Pseudomonadaceae</taxon>
        <taxon>Stutzerimonas</taxon>
    </lineage>
</organism>
<evidence type="ECO:0000313" key="2">
    <source>
        <dbReference type="EMBL" id="MFC3607431.1"/>
    </source>
</evidence>
<proteinExistence type="predicted"/>
<dbReference type="RefSeq" id="WP_386362555.1">
    <property type="nucleotide sequence ID" value="NZ_JBHRXZ010000016.1"/>
</dbReference>
<name>A0ABV7T742_9GAMM</name>
<dbReference type="EMBL" id="JBHRXZ010000016">
    <property type="protein sequence ID" value="MFC3607431.1"/>
    <property type="molecule type" value="Genomic_DNA"/>
</dbReference>
<reference evidence="3" key="1">
    <citation type="journal article" date="2019" name="Int. J. Syst. Evol. Microbiol.">
        <title>The Global Catalogue of Microorganisms (GCM) 10K type strain sequencing project: providing services to taxonomists for standard genome sequencing and annotation.</title>
        <authorList>
            <consortium name="The Broad Institute Genomics Platform"/>
            <consortium name="The Broad Institute Genome Sequencing Center for Infectious Disease"/>
            <person name="Wu L."/>
            <person name="Ma J."/>
        </authorList>
    </citation>
    <scope>NUCLEOTIDE SEQUENCE [LARGE SCALE GENOMIC DNA]</scope>
    <source>
        <strain evidence="3">KCTC 42447</strain>
    </source>
</reference>
<comment type="caution">
    <text evidence="2">The sequence shown here is derived from an EMBL/GenBank/DDBJ whole genome shotgun (WGS) entry which is preliminary data.</text>
</comment>
<accession>A0ABV7T742</accession>
<sequence>MPTKITWIVADGYSYTEYQLLPGSSEESVVKTFRSHHEPLYGPPVTITPVNPPVISEPAPEAEPS</sequence>
<evidence type="ECO:0000313" key="3">
    <source>
        <dbReference type="Proteomes" id="UP001595630"/>
    </source>
</evidence>
<evidence type="ECO:0008006" key="4">
    <source>
        <dbReference type="Google" id="ProtNLM"/>
    </source>
</evidence>
<evidence type="ECO:0000256" key="1">
    <source>
        <dbReference type="SAM" id="MobiDB-lite"/>
    </source>
</evidence>
<feature type="region of interest" description="Disordered" evidence="1">
    <location>
        <begin position="44"/>
        <end position="65"/>
    </location>
</feature>
<dbReference type="Proteomes" id="UP001595630">
    <property type="component" value="Unassembled WGS sequence"/>
</dbReference>